<keyword evidence="2" id="KW-0342">GTP-binding</keyword>
<dbReference type="GeneID" id="70127028"/>
<feature type="region of interest" description="Disordered" evidence="3">
    <location>
        <begin position="1"/>
        <end position="27"/>
    </location>
</feature>
<dbReference type="GO" id="GO:0005525">
    <property type="term" value="F:GTP binding"/>
    <property type="evidence" value="ECO:0007669"/>
    <property type="project" value="InterPro"/>
</dbReference>
<dbReference type="RefSeq" id="XP_045956824.1">
    <property type="nucleotide sequence ID" value="XM_046098136.1"/>
</dbReference>
<dbReference type="EMBL" id="JAGPXC010000005">
    <property type="protein sequence ID" value="KAH6652547.1"/>
    <property type="molecule type" value="Genomic_DNA"/>
</dbReference>
<dbReference type="PANTHER" id="PTHR11566:SF21">
    <property type="entry name" value="DYNAMIN RELATED PROTEIN 1, ISOFORM A"/>
    <property type="match status" value="1"/>
</dbReference>
<dbReference type="PANTHER" id="PTHR11566">
    <property type="entry name" value="DYNAMIN"/>
    <property type="match status" value="1"/>
</dbReference>
<dbReference type="InterPro" id="IPR000375">
    <property type="entry name" value="Dynamin_stalk"/>
</dbReference>
<dbReference type="InterPro" id="IPR022812">
    <property type="entry name" value="Dynamin"/>
</dbReference>
<dbReference type="SMART" id="SM00053">
    <property type="entry name" value="DYNc"/>
    <property type="match status" value="1"/>
</dbReference>
<dbReference type="Gene3D" id="1.20.120.1240">
    <property type="entry name" value="Dynamin, middle domain"/>
    <property type="match status" value="1"/>
</dbReference>
<dbReference type="CDD" id="cd08771">
    <property type="entry name" value="DLP_1"/>
    <property type="match status" value="1"/>
</dbReference>
<dbReference type="GO" id="GO:0016020">
    <property type="term" value="C:membrane"/>
    <property type="evidence" value="ECO:0007669"/>
    <property type="project" value="TreeGrafter"/>
</dbReference>
<dbReference type="OrthoDB" id="415706at2759"/>
<gene>
    <name evidence="5" type="ORF">BKA67DRAFT_519860</name>
</gene>
<dbReference type="PROSITE" id="PS51388">
    <property type="entry name" value="GED"/>
    <property type="match status" value="1"/>
</dbReference>
<evidence type="ECO:0000256" key="2">
    <source>
        <dbReference type="ARBA" id="ARBA00023134"/>
    </source>
</evidence>
<dbReference type="InterPro" id="IPR045063">
    <property type="entry name" value="Dynamin_N"/>
</dbReference>
<name>A0A9P8ZW27_9PEZI</name>
<dbReference type="PRINTS" id="PR00195">
    <property type="entry name" value="DYNAMIN"/>
</dbReference>
<dbReference type="AlphaFoldDB" id="A0A9P8ZW27"/>
<dbReference type="GO" id="GO:0000266">
    <property type="term" value="P:mitochondrial fission"/>
    <property type="evidence" value="ECO:0007669"/>
    <property type="project" value="TreeGrafter"/>
</dbReference>
<dbReference type="InterPro" id="IPR020850">
    <property type="entry name" value="GED_dom"/>
</dbReference>
<comment type="caution">
    <text evidence="5">The sequence shown here is derived from an EMBL/GenBank/DDBJ whole genome shotgun (WGS) entry which is preliminary data.</text>
</comment>
<dbReference type="InterPro" id="IPR001401">
    <property type="entry name" value="Dynamin_GTPase"/>
</dbReference>
<proteinExistence type="predicted"/>
<dbReference type="GO" id="GO:0016559">
    <property type="term" value="P:peroxisome fission"/>
    <property type="evidence" value="ECO:0007669"/>
    <property type="project" value="TreeGrafter"/>
</dbReference>
<organism evidence="5 6">
    <name type="scientific">Truncatella angustata</name>
    <dbReference type="NCBI Taxonomy" id="152316"/>
    <lineage>
        <taxon>Eukaryota</taxon>
        <taxon>Fungi</taxon>
        <taxon>Dikarya</taxon>
        <taxon>Ascomycota</taxon>
        <taxon>Pezizomycotina</taxon>
        <taxon>Sordariomycetes</taxon>
        <taxon>Xylariomycetidae</taxon>
        <taxon>Amphisphaeriales</taxon>
        <taxon>Sporocadaceae</taxon>
        <taxon>Truncatella</taxon>
    </lineage>
</organism>
<feature type="domain" description="GED" evidence="4">
    <location>
        <begin position="641"/>
        <end position="734"/>
    </location>
</feature>
<dbReference type="GO" id="GO:0005874">
    <property type="term" value="C:microtubule"/>
    <property type="evidence" value="ECO:0007669"/>
    <property type="project" value="TreeGrafter"/>
</dbReference>
<dbReference type="GO" id="GO:0003924">
    <property type="term" value="F:GTPase activity"/>
    <property type="evidence" value="ECO:0007669"/>
    <property type="project" value="InterPro"/>
</dbReference>
<keyword evidence="6" id="KW-1185">Reference proteome</keyword>
<dbReference type="Proteomes" id="UP000758603">
    <property type="component" value="Unassembled WGS sequence"/>
</dbReference>
<reference evidence="5" key="1">
    <citation type="journal article" date="2021" name="Nat. Commun.">
        <title>Genetic determinants of endophytism in the Arabidopsis root mycobiome.</title>
        <authorList>
            <person name="Mesny F."/>
            <person name="Miyauchi S."/>
            <person name="Thiergart T."/>
            <person name="Pickel B."/>
            <person name="Atanasova L."/>
            <person name="Karlsson M."/>
            <person name="Huettel B."/>
            <person name="Barry K.W."/>
            <person name="Haridas S."/>
            <person name="Chen C."/>
            <person name="Bauer D."/>
            <person name="Andreopoulos W."/>
            <person name="Pangilinan J."/>
            <person name="LaButti K."/>
            <person name="Riley R."/>
            <person name="Lipzen A."/>
            <person name="Clum A."/>
            <person name="Drula E."/>
            <person name="Henrissat B."/>
            <person name="Kohler A."/>
            <person name="Grigoriev I.V."/>
            <person name="Martin F.M."/>
            <person name="Hacquard S."/>
        </authorList>
    </citation>
    <scope>NUCLEOTIDE SEQUENCE</scope>
    <source>
        <strain evidence="5">MPI-SDFR-AT-0073</strain>
    </source>
</reference>
<evidence type="ECO:0000259" key="4">
    <source>
        <dbReference type="PROSITE" id="PS51388"/>
    </source>
</evidence>
<dbReference type="InterPro" id="IPR027417">
    <property type="entry name" value="P-loop_NTPase"/>
</dbReference>
<dbReference type="Gene3D" id="3.40.50.300">
    <property type="entry name" value="P-loop containing nucleotide triphosphate hydrolases"/>
    <property type="match status" value="1"/>
</dbReference>
<dbReference type="GO" id="GO:0048312">
    <property type="term" value="P:intracellular distribution of mitochondria"/>
    <property type="evidence" value="ECO:0007669"/>
    <property type="project" value="TreeGrafter"/>
</dbReference>
<evidence type="ECO:0000256" key="1">
    <source>
        <dbReference type="ARBA" id="ARBA00022741"/>
    </source>
</evidence>
<dbReference type="GO" id="GO:0005739">
    <property type="term" value="C:mitochondrion"/>
    <property type="evidence" value="ECO:0007669"/>
    <property type="project" value="TreeGrafter"/>
</dbReference>
<keyword evidence="1" id="KW-0547">Nucleotide-binding</keyword>
<protein>
    <submittedName>
        <fullName evidence="5">Vacuolar sorting protein VPS1</fullName>
    </submittedName>
</protein>
<evidence type="ECO:0000256" key="3">
    <source>
        <dbReference type="SAM" id="MobiDB-lite"/>
    </source>
</evidence>
<accession>A0A9P8ZW27</accession>
<dbReference type="GO" id="GO:0006897">
    <property type="term" value="P:endocytosis"/>
    <property type="evidence" value="ECO:0007669"/>
    <property type="project" value="TreeGrafter"/>
</dbReference>
<sequence length="736" mass="84052">MSAPGNYPIESGEPVGQTEGGVPYEHDSAYEDLPEEALTENPFDTESSRILFNAIDQLQSCDAGQDIDIPQLVIVGGQSTGKSSLLQSLVDIPFPTGQGCCTRFATRIVSRRTPPGSKNECVITIVKPDFDIKDYYSLNEHFNYDIRPNHHTFRYQSETLSAQDFLHVMKEVEEKYMGIKSGKRRGAKNFATEVLKVELSGPKRSHFSILDIPGVFATPVDVNVEEMEGVRRMVIEYLRKPQNLVICVADAGSDLANQGVFTLAAEHVQKSRLIGVFTKCDNLKESGDVSSMQHGWFVVRNRRGDEGISFDLNAAERDLFDSSPWAAIPKTRRGSRMLKKFLGDILCSRIRQEFPSLQQKVRDLLKETLAARKSLGDPRPTHHHRVQYLVDIVQKFQRAAQQALDSPGRLPSKEMRVRGIVAAKNRNFDDEMRDQGHYYEFEEKKPQKNPNVLESLPFNTEGVSDIRQEIREQIEIFRSSGLPGLLNIDVFPVLYKIQTQKWLDMATDHLHDVANDTILAATSILTLLNQEYHLCPNARDGFVEIIQDFHRSAHDKAEKLLIDYMVKEKEFPLQTTNPVFEDRIEGLRTMRIQEATRDHKKAMELWIEKKLKKDKLTTPAVMEMVDHVLTFLHYNADTRMENEVHDVLRVYYELALQSFIDFTTKRIIEDFVSSKTGPLLGLSTDYVLNLSETEVEKLAREDDSVLSKRDKYDEKIARLEQSYAIAERAWKQTTPH</sequence>
<evidence type="ECO:0000313" key="5">
    <source>
        <dbReference type="EMBL" id="KAH6652547.1"/>
    </source>
</evidence>
<dbReference type="Pfam" id="PF00350">
    <property type="entry name" value="Dynamin_N"/>
    <property type="match status" value="1"/>
</dbReference>
<dbReference type="SUPFAM" id="SSF52540">
    <property type="entry name" value="P-loop containing nucleoside triphosphate hydrolases"/>
    <property type="match status" value="1"/>
</dbReference>
<dbReference type="Pfam" id="PF01031">
    <property type="entry name" value="Dynamin_M"/>
    <property type="match status" value="1"/>
</dbReference>
<evidence type="ECO:0000313" key="6">
    <source>
        <dbReference type="Proteomes" id="UP000758603"/>
    </source>
</evidence>
<dbReference type="GO" id="GO:0008017">
    <property type="term" value="F:microtubule binding"/>
    <property type="evidence" value="ECO:0007669"/>
    <property type="project" value="TreeGrafter"/>
</dbReference>